<dbReference type="InterPro" id="IPR034202">
    <property type="entry name" value="Subtilisin_Carlsberg-like"/>
</dbReference>
<keyword evidence="2 6" id="KW-0645">Protease</keyword>
<proteinExistence type="inferred from homology"/>
<sequence>MPRLDNLIASCSAYKPSKHTERQLISFTTHSSYKRCLRLLESRGIHPFKTMPGCKMIGFLLDRRSSWKHIIRHPEVKLMERDVKIRKHDTAPQMATRTIKPNLPIIKTTVDANKVPWNIKRVQAPLAWKRTLGKPVKLAIIDTGIAKHPDLRISGGVNTMGGTSYYDDNGHGTHVAGIAAGRGLTGLYGVAPNIKLYAVKALDLYGSGYVSDIVDAIEWCIRNKMNVINMSFGIVSGQHSDLLRQAIKRAAKQGIVITASAGNEGPNTTTIDEPASFPETIAVAASNRLNQIADYSNRGMGIDVAAPGTEIVSTWLNGKYAIMSGTSMSSPHVAGGAALLLSVRPKLGSARVSTILRKWSVPLKGYLPTVQGSGLLRLGRIRNVSS</sequence>
<dbReference type="PRINTS" id="PR00723">
    <property type="entry name" value="SUBTILISIN"/>
</dbReference>
<evidence type="ECO:0000313" key="8">
    <source>
        <dbReference type="EMBL" id="ANY68797.1"/>
    </source>
</evidence>
<dbReference type="GO" id="GO:0046872">
    <property type="term" value="F:metal ion binding"/>
    <property type="evidence" value="ECO:0007669"/>
    <property type="project" value="UniProtKB-KW"/>
</dbReference>
<name>A0A1B2DM67_9BACL</name>
<feature type="active site" description="Charge relay system" evidence="6">
    <location>
        <position position="142"/>
    </location>
</feature>
<dbReference type="CDD" id="cd07477">
    <property type="entry name" value="Peptidases_S8_Subtilisin_subset"/>
    <property type="match status" value="1"/>
</dbReference>
<dbReference type="GO" id="GO:0004252">
    <property type="term" value="F:serine-type endopeptidase activity"/>
    <property type="evidence" value="ECO:0007669"/>
    <property type="project" value="UniProtKB-UniRule"/>
</dbReference>
<dbReference type="AlphaFoldDB" id="A0A1B2DM67"/>
<organism evidence="8">
    <name type="scientific">Paenibacillus sp. BIHB 4019</name>
    <dbReference type="NCBI Taxonomy" id="1870819"/>
    <lineage>
        <taxon>Bacteria</taxon>
        <taxon>Bacillati</taxon>
        <taxon>Bacillota</taxon>
        <taxon>Bacilli</taxon>
        <taxon>Bacillales</taxon>
        <taxon>Paenibacillaceae</taxon>
        <taxon>Paenibacillus</taxon>
    </lineage>
</organism>
<evidence type="ECO:0000256" key="1">
    <source>
        <dbReference type="ARBA" id="ARBA00011073"/>
    </source>
</evidence>
<keyword evidence="3" id="KW-0479">Metal-binding</keyword>
<dbReference type="InterPro" id="IPR023828">
    <property type="entry name" value="Peptidase_S8_Ser-AS"/>
</dbReference>
<dbReference type="InterPro" id="IPR036852">
    <property type="entry name" value="Peptidase_S8/S53_dom_sf"/>
</dbReference>
<dbReference type="SUPFAM" id="SSF52743">
    <property type="entry name" value="Subtilisin-like"/>
    <property type="match status" value="1"/>
</dbReference>
<dbReference type="Pfam" id="PF00082">
    <property type="entry name" value="Peptidase_S8"/>
    <property type="match status" value="1"/>
</dbReference>
<dbReference type="PROSITE" id="PS51892">
    <property type="entry name" value="SUBTILASE"/>
    <property type="match status" value="1"/>
</dbReference>
<dbReference type="RefSeq" id="WP_172455583.1">
    <property type="nucleotide sequence ID" value="NZ_CP016808.1"/>
</dbReference>
<feature type="active site" description="Charge relay system" evidence="6">
    <location>
        <position position="171"/>
    </location>
</feature>
<dbReference type="InterPro" id="IPR015500">
    <property type="entry name" value="Peptidase_S8_subtilisin-rel"/>
</dbReference>
<dbReference type="PROSITE" id="PS00137">
    <property type="entry name" value="SUBTILASE_HIS"/>
    <property type="match status" value="1"/>
</dbReference>
<feature type="domain" description="Peptidase S8/S53" evidence="7">
    <location>
        <begin position="133"/>
        <end position="357"/>
    </location>
</feature>
<dbReference type="PANTHER" id="PTHR43806">
    <property type="entry name" value="PEPTIDASE S8"/>
    <property type="match status" value="1"/>
</dbReference>
<dbReference type="GO" id="GO:0006508">
    <property type="term" value="P:proteolysis"/>
    <property type="evidence" value="ECO:0007669"/>
    <property type="project" value="UniProtKB-KW"/>
</dbReference>
<dbReference type="Gene3D" id="3.40.50.200">
    <property type="entry name" value="Peptidase S8/S53 domain"/>
    <property type="match status" value="1"/>
</dbReference>
<dbReference type="PANTHER" id="PTHR43806:SF11">
    <property type="entry name" value="CEREVISIN-RELATED"/>
    <property type="match status" value="1"/>
</dbReference>
<evidence type="ECO:0000259" key="7">
    <source>
        <dbReference type="Pfam" id="PF00082"/>
    </source>
</evidence>
<evidence type="ECO:0000256" key="6">
    <source>
        <dbReference type="PROSITE-ProRule" id="PRU01240"/>
    </source>
</evidence>
<evidence type="ECO:0000256" key="4">
    <source>
        <dbReference type="ARBA" id="ARBA00022801"/>
    </source>
</evidence>
<reference evidence="8" key="1">
    <citation type="submission" date="2016-08" db="EMBL/GenBank/DDBJ databases">
        <title>Complete Genome Seqeunce of Paenibacillus sp. BIHB 4019 from tea rhizoplane.</title>
        <authorList>
            <person name="Thakur R."/>
            <person name="Swarnkar M.K."/>
            <person name="Gulati A."/>
        </authorList>
    </citation>
    <scope>NUCLEOTIDE SEQUENCE [LARGE SCALE GENOMIC DNA]</scope>
    <source>
        <strain evidence="8">BIHB4019</strain>
    </source>
</reference>
<accession>A0A1B2DM67</accession>
<evidence type="ECO:0000256" key="2">
    <source>
        <dbReference type="ARBA" id="ARBA00022670"/>
    </source>
</evidence>
<dbReference type="EMBL" id="CP016808">
    <property type="protein sequence ID" value="ANY68797.1"/>
    <property type="molecule type" value="Genomic_DNA"/>
</dbReference>
<feature type="active site" description="Charge relay system" evidence="6">
    <location>
        <position position="327"/>
    </location>
</feature>
<keyword evidence="5 6" id="KW-0720">Serine protease</keyword>
<keyword evidence="4 6" id="KW-0378">Hydrolase</keyword>
<dbReference type="InterPro" id="IPR022398">
    <property type="entry name" value="Peptidase_S8_His-AS"/>
</dbReference>
<gene>
    <name evidence="8" type="ORF">BBD42_21725</name>
</gene>
<protein>
    <recommendedName>
        <fullName evidence="7">Peptidase S8/S53 domain-containing protein</fullName>
    </recommendedName>
</protein>
<dbReference type="PROSITE" id="PS00138">
    <property type="entry name" value="SUBTILASE_SER"/>
    <property type="match status" value="1"/>
</dbReference>
<comment type="similarity">
    <text evidence="1 6">Belongs to the peptidase S8 family.</text>
</comment>
<dbReference type="InterPro" id="IPR000209">
    <property type="entry name" value="Peptidase_S8/S53_dom"/>
</dbReference>
<evidence type="ECO:0000256" key="3">
    <source>
        <dbReference type="ARBA" id="ARBA00022723"/>
    </source>
</evidence>
<dbReference type="InterPro" id="IPR050131">
    <property type="entry name" value="Peptidase_S8_subtilisin-like"/>
</dbReference>
<evidence type="ECO:0000256" key="5">
    <source>
        <dbReference type="ARBA" id="ARBA00022825"/>
    </source>
</evidence>